<keyword evidence="1 5" id="KW-0820">tRNA-binding</keyword>
<dbReference type="Gene3D" id="3.40.970.40">
    <property type="entry name" value="fibrinogen binding protein from staphylococcus aureus domain like"/>
    <property type="match status" value="1"/>
</dbReference>
<gene>
    <name evidence="5" type="primary">rqcH</name>
    <name evidence="7" type="ORF">ACFQ4L_09260</name>
</gene>
<dbReference type="InterPro" id="IPR043682">
    <property type="entry name" value="RqcH_bacterial"/>
</dbReference>
<keyword evidence="8" id="KW-1185">Reference proteome</keyword>
<dbReference type="RefSeq" id="WP_125577998.1">
    <property type="nucleotide sequence ID" value="NZ_JBHTOF010000099.1"/>
</dbReference>
<comment type="similarity">
    <text evidence="5">Belongs to the NEMF family.</text>
</comment>
<keyword evidence="2 5" id="KW-0699">rRNA-binding</keyword>
<dbReference type="Pfam" id="PF05833">
    <property type="entry name" value="NFACT_N"/>
    <property type="match status" value="1"/>
</dbReference>
<dbReference type="PANTHER" id="PTHR15239:SF6">
    <property type="entry name" value="RIBOSOME QUALITY CONTROL COMPLEX SUBUNIT NEMF"/>
    <property type="match status" value="1"/>
</dbReference>
<sequence>MSFDGTFLHAMTAELTEQFVGGRISKIQQPYALEIVVTVRNQRKKLPLLLSANANLARAQVTEIPYANPQTAPNFVMTLRKYLENASIESIEQVQNDRILIINLSSRNELGDQEDLQLITEMMGRHSNIFLVEKSTNKILELIKHVSPDQNRYRLLMPGAQYVQPELASGFDPFAAEITADDWDRVWLQLHDLKNKSRQVWQQFYQGLGTDTALELIDQTRGAANSQELGQLVGTFWQRFDHIDATIGVQNKKLQFAAIPYETFTEQQSGFTSLSAMLDRFFGQKAETDRKHQMASSLLQRLNTVIKRNEKKLKKLNKTMASAQNADDNRIKGEILTTYLSQVPEHATKVTLANYYDDNQPITINLSPALTPAKNAQKYFTRYQKDKNAKIYVKTQLEETQAELDYLTGVLAQIEVGEPKDIEDIRVELIQQGVLRQDNKKKKRKVKINPAEQFYASDGTSILVGKNNLQNDQLTLKKARKTDLWLHTKNIPGSHVIVESADPSDETIIEAAKLAAYFSKARQSSQVPVDYVNVKAIHKPNGAKPGFVIFTGQKTTYVTPDERLVEQLRNNQPAATK</sequence>
<name>A0ABW4DNK1_9LACO</name>
<evidence type="ECO:0000313" key="8">
    <source>
        <dbReference type="Proteomes" id="UP001597244"/>
    </source>
</evidence>
<evidence type="ECO:0000256" key="2">
    <source>
        <dbReference type="ARBA" id="ARBA00022730"/>
    </source>
</evidence>
<comment type="function">
    <text evidence="5">Key component of the ribosome quality control system (RQC), a ribosome-associated complex that mediates the extraction of incompletely synthesized nascent chains from stalled ribosomes and their subsequent degradation. RqcH recruits Ala-charged tRNA, and with RqcP directs the elongation of stalled nascent chains on 50S ribosomal subunits, leading to non-templated C-terminal alanine extensions (Ala tail). The Ala tail promotes nascent chain degradation. May add between 1 and at least 8 Ala residues. Binds to stalled 50S ribosomal subunits.</text>
</comment>
<dbReference type="Proteomes" id="UP001597244">
    <property type="component" value="Unassembled WGS sequence"/>
</dbReference>
<evidence type="ECO:0000256" key="5">
    <source>
        <dbReference type="HAMAP-Rule" id="MF_00844"/>
    </source>
</evidence>
<feature type="domain" description="NFACT RNA-binding" evidence="6">
    <location>
        <begin position="454"/>
        <end position="547"/>
    </location>
</feature>
<dbReference type="EMBL" id="JBHTOF010000099">
    <property type="protein sequence ID" value="MFD1466247.1"/>
    <property type="molecule type" value="Genomic_DNA"/>
</dbReference>
<accession>A0ABW4DNK1</accession>
<reference evidence="8" key="1">
    <citation type="journal article" date="2019" name="Int. J. Syst. Evol. Microbiol.">
        <title>The Global Catalogue of Microorganisms (GCM) 10K type strain sequencing project: providing services to taxonomists for standard genome sequencing and annotation.</title>
        <authorList>
            <consortium name="The Broad Institute Genomics Platform"/>
            <consortium name="The Broad Institute Genome Sequencing Center for Infectious Disease"/>
            <person name="Wu L."/>
            <person name="Ma J."/>
        </authorList>
    </citation>
    <scope>NUCLEOTIDE SEQUENCE [LARGE SCALE GENOMIC DNA]</scope>
    <source>
        <strain evidence="8">CCM 8951</strain>
    </source>
</reference>
<keyword evidence="5" id="KW-0175">Coiled coil</keyword>
<dbReference type="HAMAP" id="MF_00844_B">
    <property type="entry name" value="RqcH_B"/>
    <property type="match status" value="1"/>
</dbReference>
<evidence type="ECO:0000259" key="6">
    <source>
        <dbReference type="Pfam" id="PF05670"/>
    </source>
</evidence>
<feature type="coiled-coil region" evidence="5">
    <location>
        <begin position="299"/>
        <end position="326"/>
    </location>
</feature>
<organism evidence="7 8">
    <name type="scientific">Lapidilactobacillus mulanensis</name>
    <dbReference type="NCBI Taxonomy" id="2485999"/>
    <lineage>
        <taxon>Bacteria</taxon>
        <taxon>Bacillati</taxon>
        <taxon>Bacillota</taxon>
        <taxon>Bacilli</taxon>
        <taxon>Lactobacillales</taxon>
        <taxon>Lactobacillaceae</taxon>
        <taxon>Lapidilactobacillus</taxon>
    </lineage>
</organism>
<keyword evidence="3 5" id="KW-0694">RNA-binding</keyword>
<dbReference type="InterPro" id="IPR051608">
    <property type="entry name" value="RQC_Subunit_NEMF"/>
</dbReference>
<dbReference type="PANTHER" id="PTHR15239">
    <property type="entry name" value="NUCLEAR EXPORT MEDIATOR FACTOR NEMF"/>
    <property type="match status" value="1"/>
</dbReference>
<proteinExistence type="inferred from homology"/>
<evidence type="ECO:0000313" key="7">
    <source>
        <dbReference type="EMBL" id="MFD1466247.1"/>
    </source>
</evidence>
<dbReference type="InterPro" id="IPR008532">
    <property type="entry name" value="NFACT_RNA-bd"/>
</dbReference>
<evidence type="ECO:0000256" key="3">
    <source>
        <dbReference type="ARBA" id="ARBA00022884"/>
    </source>
</evidence>
<dbReference type="Pfam" id="PF05670">
    <property type="entry name" value="NFACT-R_1"/>
    <property type="match status" value="1"/>
</dbReference>
<evidence type="ECO:0000256" key="1">
    <source>
        <dbReference type="ARBA" id="ARBA00022555"/>
    </source>
</evidence>
<protein>
    <recommendedName>
        <fullName evidence="5">Rqc2 homolog RqcH</fullName>
        <shortName evidence="5">RqcH</shortName>
    </recommendedName>
</protein>
<keyword evidence="4 5" id="KW-0648">Protein biosynthesis</keyword>
<evidence type="ECO:0000256" key="4">
    <source>
        <dbReference type="ARBA" id="ARBA00022917"/>
    </source>
</evidence>
<dbReference type="Gene3D" id="2.30.310.10">
    <property type="entry name" value="ibrinogen binding protein from staphylococcus aureus domain"/>
    <property type="match status" value="1"/>
</dbReference>
<comment type="caution">
    <text evidence="7">The sequence shown here is derived from an EMBL/GenBank/DDBJ whole genome shotgun (WGS) entry which is preliminary data.</text>
</comment>
<comment type="subunit">
    <text evidence="5">Associates with stalled 50S ribosomal subunits. Binds to RqcP.</text>
</comment>